<dbReference type="SUPFAM" id="SSF69618">
    <property type="entry name" value="HemD-like"/>
    <property type="match status" value="1"/>
</dbReference>
<comment type="catalytic activity">
    <reaction evidence="8 9">
        <text>hydroxymethylbilane = uroporphyrinogen III + H2O</text>
        <dbReference type="Rhea" id="RHEA:18965"/>
        <dbReference type="ChEBI" id="CHEBI:15377"/>
        <dbReference type="ChEBI" id="CHEBI:57308"/>
        <dbReference type="ChEBI" id="CHEBI:57845"/>
        <dbReference type="EC" id="4.2.1.75"/>
    </reaction>
</comment>
<evidence type="ECO:0000256" key="1">
    <source>
        <dbReference type="ARBA" id="ARBA00004772"/>
    </source>
</evidence>
<dbReference type="CDD" id="cd06578">
    <property type="entry name" value="HemD"/>
    <property type="match status" value="1"/>
</dbReference>
<evidence type="ECO:0000259" key="10">
    <source>
        <dbReference type="Pfam" id="PF02602"/>
    </source>
</evidence>
<keyword evidence="4 9" id="KW-0456">Lyase</keyword>
<dbReference type="PANTHER" id="PTHR38042:SF1">
    <property type="entry name" value="UROPORPHYRINOGEN-III SYNTHASE, CHLOROPLASTIC"/>
    <property type="match status" value="1"/>
</dbReference>
<comment type="pathway">
    <text evidence="1 9">Porphyrin-containing compound metabolism; protoporphyrin-IX biosynthesis; coproporphyrinogen-III from 5-aminolevulinate: step 3/4.</text>
</comment>
<dbReference type="Pfam" id="PF02602">
    <property type="entry name" value="HEM4"/>
    <property type="match status" value="1"/>
</dbReference>
<dbReference type="Gene3D" id="3.40.50.10090">
    <property type="match status" value="2"/>
</dbReference>
<dbReference type="RefSeq" id="WP_151694278.1">
    <property type="nucleotide sequence ID" value="NZ_BMGX01000001.1"/>
</dbReference>
<keyword evidence="12" id="KW-1185">Reference proteome</keyword>
<comment type="function">
    <text evidence="6 9">Catalyzes cyclization of the linear tetrapyrrole, hydroxymethylbilane, to the macrocyclic uroporphyrinogen III.</text>
</comment>
<comment type="caution">
    <text evidence="11">The sequence shown here is derived from an EMBL/GenBank/DDBJ whole genome shotgun (WGS) entry which is preliminary data.</text>
</comment>
<feature type="domain" description="Tetrapyrrole biosynthesis uroporphyrinogen III synthase" evidence="10">
    <location>
        <begin position="47"/>
        <end position="211"/>
    </location>
</feature>
<dbReference type="EMBL" id="WBVQ01000003">
    <property type="protein sequence ID" value="KAB2815243.1"/>
    <property type="molecule type" value="Genomic_DNA"/>
</dbReference>
<proteinExistence type="inferred from homology"/>
<dbReference type="InterPro" id="IPR039793">
    <property type="entry name" value="UROS/Hem4"/>
</dbReference>
<dbReference type="AlphaFoldDB" id="A0A6L3ZDF4"/>
<organism evidence="11 12">
    <name type="scientific">Phaeocystidibacter marisrubri</name>
    <dbReference type="NCBI Taxonomy" id="1577780"/>
    <lineage>
        <taxon>Bacteria</taxon>
        <taxon>Pseudomonadati</taxon>
        <taxon>Bacteroidota</taxon>
        <taxon>Flavobacteriia</taxon>
        <taxon>Flavobacteriales</taxon>
        <taxon>Phaeocystidibacteraceae</taxon>
        <taxon>Phaeocystidibacter</taxon>
    </lineage>
</organism>
<dbReference type="Proteomes" id="UP000484164">
    <property type="component" value="Unassembled WGS sequence"/>
</dbReference>
<evidence type="ECO:0000256" key="9">
    <source>
        <dbReference type="RuleBase" id="RU366031"/>
    </source>
</evidence>
<evidence type="ECO:0000256" key="5">
    <source>
        <dbReference type="ARBA" id="ARBA00023244"/>
    </source>
</evidence>
<dbReference type="OrthoDB" id="1523900at2"/>
<name>A0A6L3ZDF4_9FLAO</name>
<gene>
    <name evidence="11" type="ORF">F8C82_14210</name>
</gene>
<evidence type="ECO:0000313" key="11">
    <source>
        <dbReference type="EMBL" id="KAB2815243.1"/>
    </source>
</evidence>
<sequence>MSANQQRILFTKPLSEHRKALLEQMVEVTEVKALEPVLLPISELPEPKEWIIVTSPNALESIRILLEQGWGKNSKWATVGFRSQEKIAEFGITTTIKANHGKDLVSKLPESGSAQYLCGKDRTPAVENYLSSNDWDFETIETYWTQATHPHVNFNNFDAVCFFSPRNVTSVLRHNEWPTSGTDALAIGPTTAEALIKQGITPLVVPETPDVLLLTQHYLELKAHGSSK</sequence>
<dbReference type="InterPro" id="IPR003754">
    <property type="entry name" value="4pyrrol_synth_uPrphyn_synth"/>
</dbReference>
<evidence type="ECO:0000256" key="4">
    <source>
        <dbReference type="ARBA" id="ARBA00023239"/>
    </source>
</evidence>
<dbReference type="PANTHER" id="PTHR38042">
    <property type="entry name" value="UROPORPHYRINOGEN-III SYNTHASE, CHLOROPLASTIC"/>
    <property type="match status" value="1"/>
</dbReference>
<accession>A0A6L3ZDF4</accession>
<evidence type="ECO:0000256" key="7">
    <source>
        <dbReference type="ARBA" id="ARBA00040167"/>
    </source>
</evidence>
<protein>
    <recommendedName>
        <fullName evidence="7 9">Uroporphyrinogen-III synthase</fullName>
        <ecNumber evidence="3 9">4.2.1.75</ecNumber>
    </recommendedName>
</protein>
<keyword evidence="5 9" id="KW-0627">Porphyrin biosynthesis</keyword>
<comment type="similarity">
    <text evidence="2 9">Belongs to the uroporphyrinogen-III synthase family.</text>
</comment>
<dbReference type="GO" id="GO:0006782">
    <property type="term" value="P:protoporphyrinogen IX biosynthetic process"/>
    <property type="evidence" value="ECO:0007669"/>
    <property type="project" value="UniProtKB-UniRule"/>
</dbReference>
<evidence type="ECO:0000256" key="3">
    <source>
        <dbReference type="ARBA" id="ARBA00013109"/>
    </source>
</evidence>
<dbReference type="GO" id="GO:0004852">
    <property type="term" value="F:uroporphyrinogen-III synthase activity"/>
    <property type="evidence" value="ECO:0007669"/>
    <property type="project" value="UniProtKB-UniRule"/>
</dbReference>
<reference evidence="11 12" key="1">
    <citation type="submission" date="2019-10" db="EMBL/GenBank/DDBJ databases">
        <title>Genome sequence of Phaeocystidibacter marisrubri JCM30614 (type strain).</title>
        <authorList>
            <person name="Bowman J.P."/>
        </authorList>
    </citation>
    <scope>NUCLEOTIDE SEQUENCE [LARGE SCALE GENOMIC DNA]</scope>
    <source>
        <strain evidence="11 12">JCM 30614</strain>
    </source>
</reference>
<dbReference type="InterPro" id="IPR036108">
    <property type="entry name" value="4pyrrol_syn_uPrphyn_synt_sf"/>
</dbReference>
<dbReference type="GO" id="GO:0006780">
    <property type="term" value="P:uroporphyrinogen III biosynthetic process"/>
    <property type="evidence" value="ECO:0007669"/>
    <property type="project" value="UniProtKB-UniRule"/>
</dbReference>
<evidence type="ECO:0000256" key="6">
    <source>
        <dbReference type="ARBA" id="ARBA00037589"/>
    </source>
</evidence>
<evidence type="ECO:0000256" key="8">
    <source>
        <dbReference type="ARBA" id="ARBA00048617"/>
    </source>
</evidence>
<evidence type="ECO:0000313" key="12">
    <source>
        <dbReference type="Proteomes" id="UP000484164"/>
    </source>
</evidence>
<dbReference type="EC" id="4.2.1.75" evidence="3 9"/>
<evidence type="ECO:0000256" key="2">
    <source>
        <dbReference type="ARBA" id="ARBA00008133"/>
    </source>
</evidence>
<dbReference type="UniPathway" id="UPA00251">
    <property type="reaction ID" value="UER00320"/>
</dbReference>